<evidence type="ECO:0000313" key="3">
    <source>
        <dbReference type="Proteomes" id="UP000304880"/>
    </source>
</evidence>
<reference evidence="2 3" key="1">
    <citation type="submission" date="2019-06" db="EMBL/GenBank/DDBJ databases">
        <authorList>
            <person name="Li J."/>
        </authorList>
    </citation>
    <scope>NUCLEOTIDE SEQUENCE [LARGE SCALE GENOMIC DNA]</scope>
    <source>
        <strain evidence="2 3">CGMCC 1.8012</strain>
    </source>
</reference>
<dbReference type="RefSeq" id="WP_139599150.1">
    <property type="nucleotide sequence ID" value="NZ_VDDC01000028.1"/>
</dbReference>
<dbReference type="EMBL" id="VDDC01000028">
    <property type="protein sequence ID" value="TNH38488.1"/>
    <property type="molecule type" value="Genomic_DNA"/>
</dbReference>
<feature type="compositionally biased region" description="Low complexity" evidence="1">
    <location>
        <begin position="92"/>
        <end position="102"/>
    </location>
</feature>
<sequence>MSAPPNAASHNSLRTFVLRLWTVRAVLLLVAAVAVSHPAWQRQVPHLSGDRLSQLGLPATFALVDRQGVPVVPSPAAGADPEPFSPPPPRAPVRLVLPQARRAPPPRPVRRTRRPRAPPRP</sequence>
<evidence type="ECO:0000256" key="1">
    <source>
        <dbReference type="SAM" id="MobiDB-lite"/>
    </source>
</evidence>
<feature type="compositionally biased region" description="Basic residues" evidence="1">
    <location>
        <begin position="108"/>
        <end position="121"/>
    </location>
</feature>
<proteinExistence type="predicted"/>
<dbReference type="AlphaFoldDB" id="A0A5C4R3U1"/>
<accession>A0A5C4R3U1</accession>
<feature type="region of interest" description="Disordered" evidence="1">
    <location>
        <begin position="70"/>
        <end position="121"/>
    </location>
</feature>
<gene>
    <name evidence="2" type="ORF">FHD67_14840</name>
</gene>
<protein>
    <submittedName>
        <fullName evidence="2">Uncharacterized protein</fullName>
    </submittedName>
</protein>
<dbReference type="Proteomes" id="UP000304880">
    <property type="component" value="Unassembled WGS sequence"/>
</dbReference>
<organism evidence="2 3">
    <name type="scientific">Paracoccus haeundaensis</name>
    <dbReference type="NCBI Taxonomy" id="225362"/>
    <lineage>
        <taxon>Bacteria</taxon>
        <taxon>Pseudomonadati</taxon>
        <taxon>Pseudomonadota</taxon>
        <taxon>Alphaproteobacteria</taxon>
        <taxon>Rhodobacterales</taxon>
        <taxon>Paracoccaceae</taxon>
        <taxon>Paracoccus</taxon>
    </lineage>
</organism>
<keyword evidence="3" id="KW-1185">Reference proteome</keyword>
<evidence type="ECO:0000313" key="2">
    <source>
        <dbReference type="EMBL" id="TNH38488.1"/>
    </source>
</evidence>
<comment type="caution">
    <text evidence="2">The sequence shown here is derived from an EMBL/GenBank/DDBJ whole genome shotgun (WGS) entry which is preliminary data.</text>
</comment>
<name>A0A5C4R3U1_9RHOB</name>